<dbReference type="InterPro" id="IPR013096">
    <property type="entry name" value="Cupin_2"/>
</dbReference>
<dbReference type="RefSeq" id="WP_114447394.1">
    <property type="nucleotide sequence ID" value="NZ_QPHM01000001.1"/>
</dbReference>
<evidence type="ECO:0000259" key="2">
    <source>
        <dbReference type="Pfam" id="PF07883"/>
    </source>
</evidence>
<keyword evidence="4" id="KW-1185">Reference proteome</keyword>
<dbReference type="EMBL" id="QPHM01000001">
    <property type="protein sequence ID" value="RCU45839.1"/>
    <property type="molecule type" value="Genomic_DNA"/>
</dbReference>
<dbReference type="PANTHER" id="PTHR36440">
    <property type="entry name" value="PUTATIVE (AFU_ORTHOLOGUE AFUA_8G07350)-RELATED"/>
    <property type="match status" value="1"/>
</dbReference>
<dbReference type="Proteomes" id="UP000252189">
    <property type="component" value="Unassembled WGS sequence"/>
</dbReference>
<dbReference type="InterPro" id="IPR011051">
    <property type="entry name" value="RmlC_Cupin_sf"/>
</dbReference>
<dbReference type="Gene3D" id="2.60.120.10">
    <property type="entry name" value="Jelly Rolls"/>
    <property type="match status" value="1"/>
</dbReference>
<dbReference type="SUPFAM" id="SSF51182">
    <property type="entry name" value="RmlC-like cupins"/>
    <property type="match status" value="1"/>
</dbReference>
<evidence type="ECO:0000256" key="1">
    <source>
        <dbReference type="SAM" id="MobiDB-lite"/>
    </source>
</evidence>
<feature type="region of interest" description="Disordered" evidence="1">
    <location>
        <begin position="39"/>
        <end position="58"/>
    </location>
</feature>
<dbReference type="PANTHER" id="PTHR36440:SF1">
    <property type="entry name" value="PUTATIVE (AFU_ORTHOLOGUE AFUA_8G07350)-RELATED"/>
    <property type="match status" value="1"/>
</dbReference>
<protein>
    <submittedName>
        <fullName evidence="3">Cupin domain-containing protein</fullName>
    </submittedName>
</protein>
<evidence type="ECO:0000313" key="3">
    <source>
        <dbReference type="EMBL" id="RCU45839.1"/>
    </source>
</evidence>
<proteinExistence type="predicted"/>
<dbReference type="InterPro" id="IPR014710">
    <property type="entry name" value="RmlC-like_jellyroll"/>
</dbReference>
<dbReference type="InterPro" id="IPR053146">
    <property type="entry name" value="QDO-like"/>
</dbReference>
<dbReference type="AlphaFoldDB" id="A0A368N973"/>
<feature type="domain" description="Cupin type-2" evidence="2">
    <location>
        <begin position="69"/>
        <end position="131"/>
    </location>
</feature>
<evidence type="ECO:0000313" key="4">
    <source>
        <dbReference type="Proteomes" id="UP000252189"/>
    </source>
</evidence>
<feature type="region of interest" description="Disordered" evidence="1">
    <location>
        <begin position="1"/>
        <end position="21"/>
    </location>
</feature>
<name>A0A368N973_9EURY</name>
<dbReference type="OrthoDB" id="307518at2157"/>
<organism evidence="3 4">
    <name type="scientific">Haloplanus salinus</name>
    <dbReference type="NCBI Taxonomy" id="1126245"/>
    <lineage>
        <taxon>Archaea</taxon>
        <taxon>Methanobacteriati</taxon>
        <taxon>Methanobacteriota</taxon>
        <taxon>Stenosarchaea group</taxon>
        <taxon>Halobacteria</taxon>
        <taxon>Halobacteriales</taxon>
        <taxon>Haloferacaceae</taxon>
        <taxon>Haloplanus</taxon>
    </lineage>
</organism>
<gene>
    <name evidence="3" type="ORF">DU504_00075</name>
</gene>
<comment type="caution">
    <text evidence="3">The sequence shown here is derived from an EMBL/GenBank/DDBJ whole genome shotgun (WGS) entry which is preliminary data.</text>
</comment>
<accession>A0A368N973</accession>
<dbReference type="Pfam" id="PF07883">
    <property type="entry name" value="Cupin_2"/>
    <property type="match status" value="1"/>
</dbReference>
<reference evidence="3 4" key="1">
    <citation type="submission" date="2018-07" db="EMBL/GenBank/DDBJ databases">
        <title>Genome sequences of Haloplanus salinus JCM 18368T.</title>
        <authorList>
            <person name="Kim Y.B."/>
            <person name="Roh S.W."/>
        </authorList>
    </citation>
    <scope>NUCLEOTIDE SEQUENCE [LARGE SCALE GENOMIC DNA]</scope>
    <source>
        <strain evidence="3 4">JCM 18368</strain>
    </source>
</reference>
<sequence>MSTFVTGRTLNGDGNPIDGTGFEVAPDGPVAELLAERTGPVTSHPTRPVWGAPLDGPEGTMRQVSIVGAGYDGPPEHYHTRSDEVFDVRRGTVTFTLDGTDRTVAAGERTTVETGVRHTFRNEGDETALVVTSIHDPGRLRQVLPTLGGLAHDDSRDPTDRLQRAVIAKRLERNTVFTEGEGAVAELATDALAPVARLAGYRGAYAEYMQPAFWERHVEQPDL</sequence>